<feature type="compositionally biased region" description="Polar residues" evidence="1">
    <location>
        <begin position="2355"/>
        <end position="2374"/>
    </location>
</feature>
<reference evidence="6" key="3">
    <citation type="submission" date="2025-09" db="UniProtKB">
        <authorList>
            <consortium name="Ensembl"/>
        </authorList>
    </citation>
    <scope>IDENTIFICATION</scope>
</reference>
<feature type="compositionally biased region" description="Low complexity" evidence="1">
    <location>
        <begin position="1367"/>
        <end position="1378"/>
    </location>
</feature>
<dbReference type="GO" id="GO:0030427">
    <property type="term" value="C:site of polarized growth"/>
    <property type="evidence" value="ECO:0007669"/>
    <property type="project" value="TreeGrafter"/>
</dbReference>
<dbReference type="PANTHER" id="PTHR12295">
    <property type="entry name" value="FURRY-RELATED"/>
    <property type="match status" value="1"/>
</dbReference>
<dbReference type="GO" id="GO:0005938">
    <property type="term" value="C:cell cortex"/>
    <property type="evidence" value="ECO:0007669"/>
    <property type="project" value="TreeGrafter"/>
</dbReference>
<sequence length="2899" mass="326750">MSSVAEHCLPSLLRTLFDWYRRQNGTEDESYEYRPRSSTKSKGDEQQRERDYLLERRDLAVDFIFCLVLVEVLKQIPVHPVPDPLVHEVLNLAFKHFKHKEGYSGTNTGNVHIIADLYAEVIGVLAQSKFQAVRKKFVTELKELRQKEQSPHVVQSIISLIMGMKFFRVKMYPVEDFEASFQFMQECAQYFLEVKDKDIKHALAGLFVEILIPVAAAVKNEVNVPCLKNFVEMLYQTTFELSSRKKHSLALYPLITCLLCVSQKQFFLNNWHIFLQNCLSHLKNKDPKMSRVALESLYRLLWVYVIRIKCESNTVTQSRLMSIVSALFPKGSRSVVPRDTPLNIFVKIIQFIAQERLDFAMKEIIFDLLSVGKSTKTFTINPERMNIGLRVFLVIADSLQQKDGEPPMPTTGVILPSGNTLRVKKIFLNKTLTDEEAKVIGMSIYYPQVRKALDSILRHLDKEVGRPMCMTSIQMSNKEPEDMITGERKPKIDLFRTCIAAIPRLIPDGMSRTDLIELLARLTIHMDEELRALAFNTLQALMLDFPDWREDVLSGFVYFIVREITDVHPTLLDNAVKMLVQLINQWKQAAQMHNKNQDSQHDMSNGAAHSLPLERIPYSNVFHVVEGFALVILCSSRPATRRLAVSVLREVRALFALLEISKGDDELAIDVMDRLSPSILESFIHLTGADQTTLLYCPGSIDLQTLAEWSSSPISHQFDVISPSHIWIFAHVTQGQDPWIISLSSFMKQENLPKYCSTAVSYAWMFAYTRLQLLSPQVDINSPINAKKVSTTISSDSYIGLWRNYLILCCSAATCASSSPSTGSMRCSPPETLASTPDSGYGIDSKIIGIPSPSSLFKHIVPMMRSESMEITESLVLGLGRTNPGAFRELIEELHPIIKEALERRPENMKRRRRRDILRVQLVRIFELLADAGVISHSASGGLDNETHSLNNTLLEYVDLTRQLLEAENEKDSDTLKDIRCHFSALVANIIQNVPVHQRRSIFPQQSLRHSLFMLFSHWAGPFSIMFTPLDRYSDRNMQINRHQYCALKAMSAVLCCGPVADNVGLSSDGYLYKWLDNILDSLDKKVHQLGCEAVTLLLELNPDQSNLMYWAVDRCYTGSKRVAAGCFKAIANVFQNRDYQCDTVTLLNLILFKAADSSRNIYEVAMQLLQILEPKMFRYAHKLEVHRTDGVLSQLSPLPHLYSVSYYQLSEELARTYPELTLAIFSEISQRIQTAHPAGRQIMLHYLLPWMNNIELVDLKPLPTVRRHDEDEDEALKDRELMVNSRRWLRGEGWGSPQATAMVLNNLMYMTAKVKKVIVYLGRDKTMQLLEELVSELQLTDPVSSGVTHMDNPPYYRITSSYKIPSVTSGTTSSSNTMVPPTDGSIDNKHIKDSTEENYVHLDIYSGLNSNLNRQHHRLESRYSSSSGGSYEEEKSDSMPLYSNWRLKVMEHNQGEPLPFPPAGGCWSPLVDYLPETSSPGLSLHRCNIAVILLTDLIIDHSVKVEWGSYLHLLLHAIFIGFDHCHPEVYEHCKRLLLHLLIVMGSNNNVRTVASVLLRNKEFNEPRVLTVKHPAHLDYTFTGVNDFIPDYQPSPMTDSGLSSSSTSSSISLGNTSSAISQLHTTLLNEADISVEQDEKVKTLMEFITSRKRGPLWNHEDVSAKNPSIKSAEQLTVFLKHVVSVFKQSSSARFQLEHHLSEVALQTALSCSSRHYAGRSFQIFRALKQPLSANTLSDVLSRLVETVGDAGEDAQGFVIELLLTLESSIDTLAETMKHYDLLSALSQTSYHDPVMGNKFAANRKSTGQLNLSTSPISSGNYLSYYSNARSNSLRLSLIGDRRGDRRRSNTLDIMDGRINHGGSLARTRSLSSLREGGINDVQSTTDPTNLMATIFWIAASLLESDYEYEYLLALRLLNKLLIHLPLDKSESREKIENVQSQLKWNNFPGLQQLFLKGFTSVSTQEMTVHLLSKLITVSKYTLVDPSQLSGFPLNILCLLPHLIQHFDNPTQFCKETAGRIAKVCAEEKSPTLVNLAHMMSLYSTHTYSRDCSNWINVVCRYLHDSFSETTFNLVTYLAELLEKGLSSMQQSLLQIIYSLLSHIDLSAAPVKQFNLEIIKVIGKYVQSPYWKEALNILKLVVSRSASLVVPNDIPKSYGSDMGSPEISFTKIFNNVSKELPGKTLDFHFDISETPIIGNKYGDQHSAAGRNGKPKVIAVTRSTSSTSSGSNSNALVPVSWKRPQLSQRRTREKLMNVLSLCGPETGLPKNPSVVFSSNEDLEVGDQQTSLISATEEIIQEEEVAVEDNSSEQQFGVFKDFDFLDVELEDAEGESMDNFNWGVRRRSLDSIDKGDTPSLQECQYSGSTPSLNLTNQEDTDESSEEEAALTASQILSRSQMLTNESTLDEIPDHPDSLLQCQDSASSVAPEEVLHIRADSPGVEASLDNANSQLPEDGSSLLKDEHVSMAFEDEGSYVMQEQQESLIYQEILELEETEIAEPPVLESSPESVCEEDVTLALKELDERCEEEEADFSGLSSQDEEEQDGFPEIQTSPPPSPFLSAIIAAFQPVAYDDEEEAWRCHVNQMLSDTDGSCAVFTFHVFSRLFQTIQRKFGAITNDSVSFLGESLQRIGTKFKSSLEVMMMCSECPTVFVDAETLMSCGLLETLKFSVLELQEHLDTYNAKREAAEQWLDNCKRTFGGGDNMYRNNTDAQELELCRRLYKLHFQLLLLFQAYCKLISQVDTIKNEAEVINMSEELAQLESFLQEAEAASENIGENDVSEAAQATIETAIHSLIETLRNKEFMAAVAQVKTFRCLWPNDIFGSCEDDPVQTLLHIYFRHQTLGQTGSFAVIGSNQDMSEAGLKLMELNLEIRESLRMVQSYQLLTKAKPIRNLVSTGF</sequence>
<evidence type="ECO:0000313" key="7">
    <source>
        <dbReference type="Proteomes" id="UP000007648"/>
    </source>
</evidence>
<evidence type="ECO:0000259" key="4">
    <source>
        <dbReference type="Pfam" id="PF14228"/>
    </source>
</evidence>
<dbReference type="GO" id="GO:0031175">
    <property type="term" value="P:neuron projection development"/>
    <property type="evidence" value="ECO:0007669"/>
    <property type="project" value="TreeGrafter"/>
</dbReference>
<dbReference type="InterPro" id="IPR025614">
    <property type="entry name" value="Cell_morpho_N"/>
</dbReference>
<feature type="region of interest" description="Disordered" evidence="1">
    <location>
        <begin position="2527"/>
        <end position="2552"/>
    </location>
</feature>
<feature type="domain" description="Protein furry C-terminal" evidence="5">
    <location>
        <begin position="2176"/>
        <end position="2898"/>
    </location>
</feature>
<evidence type="ECO:0000259" key="3">
    <source>
        <dbReference type="Pfam" id="PF14225"/>
    </source>
</evidence>
<accession>G3X1K8</accession>
<feature type="domain" description="Cell morphogenesis central region" evidence="4">
    <location>
        <begin position="1484"/>
        <end position="1545"/>
    </location>
</feature>
<proteinExistence type="predicted"/>
<feature type="domain" description="Cell morphogenesis protein C-terminal" evidence="3">
    <location>
        <begin position="1892"/>
        <end position="2144"/>
    </location>
</feature>
<feature type="region of interest" description="Disordered" evidence="1">
    <location>
        <begin position="28"/>
        <end position="47"/>
    </location>
</feature>
<reference evidence="6" key="2">
    <citation type="submission" date="2025-08" db="UniProtKB">
        <authorList>
            <consortium name="Ensembl"/>
        </authorList>
    </citation>
    <scope>IDENTIFICATION</scope>
</reference>
<gene>
    <name evidence="6" type="primary">FRYL</name>
</gene>
<dbReference type="Pfam" id="PF14228">
    <property type="entry name" value="MOR2-PAG1_mid"/>
    <property type="match status" value="3"/>
</dbReference>
<organism evidence="6 7">
    <name type="scientific">Sarcophilus harrisii</name>
    <name type="common">Tasmanian devil</name>
    <name type="synonym">Sarcophilus laniarius</name>
    <dbReference type="NCBI Taxonomy" id="9305"/>
    <lineage>
        <taxon>Eukaryota</taxon>
        <taxon>Metazoa</taxon>
        <taxon>Chordata</taxon>
        <taxon>Craniata</taxon>
        <taxon>Vertebrata</taxon>
        <taxon>Euteleostomi</taxon>
        <taxon>Mammalia</taxon>
        <taxon>Metatheria</taxon>
        <taxon>Dasyuromorphia</taxon>
        <taxon>Dasyuridae</taxon>
        <taxon>Sarcophilus</taxon>
    </lineage>
</organism>
<dbReference type="InterPro" id="IPR039867">
    <property type="entry name" value="Furry/Tao3/Mor2"/>
</dbReference>
<dbReference type="GO" id="GO:0000902">
    <property type="term" value="P:cell morphogenesis"/>
    <property type="evidence" value="ECO:0007669"/>
    <property type="project" value="InterPro"/>
</dbReference>
<dbReference type="InterPro" id="IPR045842">
    <property type="entry name" value="Fry_C"/>
</dbReference>
<dbReference type="Pfam" id="PF14225">
    <property type="entry name" value="MOR2-PAG1_C"/>
    <property type="match status" value="1"/>
</dbReference>
<dbReference type="GeneTree" id="ENSGT00610000086058"/>
<dbReference type="PANTHER" id="PTHR12295:SF9">
    <property type="entry name" value="PROTEIN FURRY HOMOLOG-LIKE"/>
    <property type="match status" value="1"/>
</dbReference>
<dbReference type="SUPFAM" id="SSF48371">
    <property type="entry name" value="ARM repeat"/>
    <property type="match status" value="3"/>
</dbReference>
<evidence type="ECO:0000256" key="1">
    <source>
        <dbReference type="SAM" id="MobiDB-lite"/>
    </source>
</evidence>
<dbReference type="Proteomes" id="UP000007648">
    <property type="component" value="Unassembled WGS sequence"/>
</dbReference>
<dbReference type="InterPro" id="IPR029473">
    <property type="entry name" value="MOR2-PAG1_mid"/>
</dbReference>
<feature type="domain" description="Cell morphogenesis protein N-terminal" evidence="2">
    <location>
        <begin position="55"/>
        <end position="587"/>
    </location>
</feature>
<evidence type="ECO:0000259" key="5">
    <source>
        <dbReference type="Pfam" id="PF19421"/>
    </source>
</evidence>
<dbReference type="Pfam" id="PF19421">
    <property type="entry name" value="Fry_C"/>
    <property type="match status" value="1"/>
</dbReference>
<dbReference type="STRING" id="9305.ENSSHAP00000021563"/>
<feature type="region of interest" description="Disordered" evidence="1">
    <location>
        <begin position="1367"/>
        <end position="1391"/>
    </location>
</feature>
<evidence type="ECO:0000259" key="2">
    <source>
        <dbReference type="Pfam" id="PF14222"/>
    </source>
</evidence>
<dbReference type="InterPro" id="IPR016024">
    <property type="entry name" value="ARM-type_fold"/>
</dbReference>
<protein>
    <submittedName>
        <fullName evidence="6">FRY like transcription coactivator</fullName>
    </submittedName>
</protein>
<feature type="domain" description="Cell morphogenesis central region" evidence="4">
    <location>
        <begin position="1624"/>
        <end position="1744"/>
    </location>
</feature>
<name>G3X1K8_SARHA</name>
<evidence type="ECO:0000313" key="6">
    <source>
        <dbReference type="Ensembl" id="ENSSHAP00000021563.2"/>
    </source>
</evidence>
<dbReference type="InterPro" id="IPR025481">
    <property type="entry name" value="Cell_Morphogen_C"/>
</dbReference>
<keyword evidence="7" id="KW-1185">Reference proteome</keyword>
<dbReference type="eggNOG" id="KOG1825">
    <property type="taxonomic scope" value="Eukaryota"/>
</dbReference>
<dbReference type="Ensembl" id="ENSSHAT00000021737.2">
    <property type="protein sequence ID" value="ENSSHAP00000021563.2"/>
    <property type="gene ID" value="ENSSHAG00000018266.2"/>
</dbReference>
<feature type="domain" description="Cell morphogenesis central region" evidence="4">
    <location>
        <begin position="1106"/>
        <end position="1261"/>
    </location>
</feature>
<dbReference type="Pfam" id="PF14222">
    <property type="entry name" value="MOR2-PAG1_N"/>
    <property type="match status" value="1"/>
</dbReference>
<reference evidence="6 7" key="1">
    <citation type="journal article" date="2011" name="Proc. Natl. Acad. Sci. U.S.A.">
        <title>Genetic diversity and population structure of the endangered marsupial Sarcophilus harrisii (Tasmanian devil).</title>
        <authorList>
            <person name="Miller W."/>
            <person name="Hayes V.M."/>
            <person name="Ratan A."/>
            <person name="Petersen D.C."/>
            <person name="Wittekindt N.E."/>
            <person name="Miller J."/>
            <person name="Walenz B."/>
            <person name="Knight J."/>
            <person name="Qi J."/>
            <person name="Zhao F."/>
            <person name="Wang Q."/>
            <person name="Bedoya-Reina O.C."/>
            <person name="Katiyar N."/>
            <person name="Tomsho L.P."/>
            <person name="Kasson L.M."/>
            <person name="Hardie R.A."/>
            <person name="Woodbridge P."/>
            <person name="Tindall E.A."/>
            <person name="Bertelsen M.F."/>
            <person name="Dixon D."/>
            <person name="Pyecroft S."/>
            <person name="Helgen K.M."/>
            <person name="Lesk A.M."/>
            <person name="Pringle T.H."/>
            <person name="Patterson N."/>
            <person name="Zhang Y."/>
            <person name="Kreiss A."/>
            <person name="Woods G.M."/>
            <person name="Jones M.E."/>
            <person name="Schuster S.C."/>
        </authorList>
    </citation>
    <scope>NUCLEOTIDE SEQUENCE [LARGE SCALE GENOMIC DNA]</scope>
</reference>
<feature type="region of interest" description="Disordered" evidence="1">
    <location>
        <begin position="2349"/>
        <end position="2383"/>
    </location>
</feature>